<evidence type="ECO:0000256" key="5">
    <source>
        <dbReference type="ARBA" id="ARBA00023125"/>
    </source>
</evidence>
<gene>
    <name evidence="9" type="ORF">F5544_21175</name>
</gene>
<dbReference type="InterPro" id="IPR013249">
    <property type="entry name" value="RNA_pol_sigma70_r4_t2"/>
</dbReference>
<evidence type="ECO:0000313" key="9">
    <source>
        <dbReference type="EMBL" id="QIS12098.1"/>
    </source>
</evidence>
<dbReference type="InterPro" id="IPR036388">
    <property type="entry name" value="WH-like_DNA-bd_sf"/>
</dbReference>
<dbReference type="GO" id="GO:0006352">
    <property type="term" value="P:DNA-templated transcription initiation"/>
    <property type="evidence" value="ECO:0007669"/>
    <property type="project" value="InterPro"/>
</dbReference>
<organism evidence="9 10">
    <name type="scientific">Nocardia arthritidis</name>
    <dbReference type="NCBI Taxonomy" id="228602"/>
    <lineage>
        <taxon>Bacteria</taxon>
        <taxon>Bacillati</taxon>
        <taxon>Actinomycetota</taxon>
        <taxon>Actinomycetes</taxon>
        <taxon>Mycobacteriales</taxon>
        <taxon>Nocardiaceae</taxon>
        <taxon>Nocardia</taxon>
    </lineage>
</organism>
<dbReference type="Pfam" id="PF08281">
    <property type="entry name" value="Sigma70_r4_2"/>
    <property type="match status" value="1"/>
</dbReference>
<feature type="domain" description="RNA polymerase sigma-70 region 2" evidence="7">
    <location>
        <begin position="15"/>
        <end position="74"/>
    </location>
</feature>
<dbReference type="GO" id="GO:0016987">
    <property type="term" value="F:sigma factor activity"/>
    <property type="evidence" value="ECO:0007669"/>
    <property type="project" value="UniProtKB-KW"/>
</dbReference>
<dbReference type="EMBL" id="CP046172">
    <property type="protein sequence ID" value="QIS12098.1"/>
    <property type="molecule type" value="Genomic_DNA"/>
</dbReference>
<evidence type="ECO:0000256" key="3">
    <source>
        <dbReference type="ARBA" id="ARBA00023015"/>
    </source>
</evidence>
<dbReference type="SUPFAM" id="SSF88946">
    <property type="entry name" value="Sigma2 domain of RNA polymerase sigma factors"/>
    <property type="match status" value="1"/>
</dbReference>
<keyword evidence="3" id="KW-0805">Transcription regulation</keyword>
<keyword evidence="4" id="KW-0731">Sigma factor</keyword>
<dbReference type="InterPro" id="IPR014284">
    <property type="entry name" value="RNA_pol_sigma-70_dom"/>
</dbReference>
<evidence type="ECO:0000256" key="1">
    <source>
        <dbReference type="ARBA" id="ARBA00010641"/>
    </source>
</evidence>
<dbReference type="GO" id="GO:0003677">
    <property type="term" value="F:DNA binding"/>
    <property type="evidence" value="ECO:0007669"/>
    <property type="project" value="UniProtKB-KW"/>
</dbReference>
<name>A0A6G9YFX7_9NOCA</name>
<evidence type="ECO:0000259" key="8">
    <source>
        <dbReference type="Pfam" id="PF08281"/>
    </source>
</evidence>
<evidence type="ECO:0000256" key="6">
    <source>
        <dbReference type="ARBA" id="ARBA00023163"/>
    </source>
</evidence>
<comment type="similarity">
    <text evidence="1">Belongs to the sigma-70 factor family. ECF subfamily.</text>
</comment>
<accession>A0A6G9YFX7</accession>
<dbReference type="Gene3D" id="3.10.450.50">
    <property type="match status" value="1"/>
</dbReference>
<dbReference type="RefSeq" id="WP_167474828.1">
    <property type="nucleotide sequence ID" value="NZ_CP046172.1"/>
</dbReference>
<proteinExistence type="inferred from homology"/>
<keyword evidence="5" id="KW-0238">DNA-binding</keyword>
<dbReference type="InterPro" id="IPR032710">
    <property type="entry name" value="NTF2-like_dom_sf"/>
</dbReference>
<comment type="subunit">
    <text evidence="2">Interacts transiently with the RNA polymerase catalytic core formed by RpoA, RpoB, RpoC and RpoZ (2 alpha, 1 beta, 1 beta' and 1 omega subunit) to form the RNA polymerase holoenzyme that can initiate transcription.</text>
</comment>
<dbReference type="InterPro" id="IPR013324">
    <property type="entry name" value="RNA_pol_sigma_r3/r4-like"/>
</dbReference>
<protein>
    <submittedName>
        <fullName evidence="9">Sigma-70 family RNA polymerase sigma factor</fullName>
    </submittedName>
</protein>
<dbReference type="InterPro" id="IPR052704">
    <property type="entry name" value="ECF_Sigma-70_Domain"/>
</dbReference>
<evidence type="ECO:0000256" key="2">
    <source>
        <dbReference type="ARBA" id="ARBA00011344"/>
    </source>
</evidence>
<evidence type="ECO:0000313" key="10">
    <source>
        <dbReference type="Proteomes" id="UP000503540"/>
    </source>
</evidence>
<keyword evidence="10" id="KW-1185">Reference proteome</keyword>
<dbReference type="SUPFAM" id="SSF88659">
    <property type="entry name" value="Sigma3 and sigma4 domains of RNA polymerase sigma factors"/>
    <property type="match status" value="1"/>
</dbReference>
<keyword evidence="6" id="KW-0804">Transcription</keyword>
<dbReference type="NCBIfam" id="TIGR02937">
    <property type="entry name" value="sigma70-ECF"/>
    <property type="match status" value="1"/>
</dbReference>
<dbReference type="Pfam" id="PF04542">
    <property type="entry name" value="Sigma70_r2"/>
    <property type="match status" value="1"/>
</dbReference>
<dbReference type="SUPFAM" id="SSF54427">
    <property type="entry name" value="NTF2-like"/>
    <property type="match status" value="1"/>
</dbReference>
<dbReference type="PANTHER" id="PTHR30173">
    <property type="entry name" value="SIGMA 19 FACTOR"/>
    <property type="match status" value="1"/>
</dbReference>
<reference evidence="9 10" key="1">
    <citation type="journal article" date="2019" name="ACS Chem. Biol.">
        <title>Identification and Mobilization of a Cryptic Antibiotic Biosynthesis Gene Locus from a Human-Pathogenic Nocardia Isolate.</title>
        <authorList>
            <person name="Herisse M."/>
            <person name="Ishida K."/>
            <person name="Porter J.L."/>
            <person name="Howden B."/>
            <person name="Hertweck C."/>
            <person name="Stinear T.P."/>
            <person name="Pidot S.J."/>
        </authorList>
    </citation>
    <scope>NUCLEOTIDE SEQUENCE [LARGE SCALE GENOMIC DNA]</scope>
    <source>
        <strain evidence="9 10">AUSMDU00012717</strain>
    </source>
</reference>
<dbReference type="AlphaFoldDB" id="A0A6G9YFX7"/>
<evidence type="ECO:0000259" key="7">
    <source>
        <dbReference type="Pfam" id="PF04542"/>
    </source>
</evidence>
<feature type="domain" description="RNA polymerase sigma factor 70 region 4 type 2" evidence="8">
    <location>
        <begin position="108"/>
        <end position="156"/>
    </location>
</feature>
<evidence type="ECO:0000256" key="4">
    <source>
        <dbReference type="ARBA" id="ARBA00023082"/>
    </source>
</evidence>
<dbReference type="InterPro" id="IPR013325">
    <property type="entry name" value="RNA_pol_sigma_r2"/>
</dbReference>
<sequence length="310" mass="33351">MRAQDLLARRFDAQRGRLRAVAYRLLGTADDTEDAVQEAWLRLSRTDIAEVENLEGWLTTVVSRICLDILRGRTAHPEDPTADLAALGATADQDPEHEVLLIDSVGRALLVVLDRLGPEERVAFVLHDMFALPFDRIAPILNRSAATTKKLASRARHRVHGESRPAAVDLAEQQRVVAAFLAAARGGDLGELLAVLAPDVVRTADPAALPAGMAVTVRGAARVAEETVVLRRRSGFAALALVDGAVGIVVAPHGRLLLALRVTVRDNRIAAYEVIADPKRLRDTDIAVLDRPGDGFQPAGTDSDTPVLLP</sequence>
<dbReference type="PANTHER" id="PTHR30173:SF43">
    <property type="entry name" value="ECF RNA POLYMERASE SIGMA FACTOR SIGI-RELATED"/>
    <property type="match status" value="1"/>
</dbReference>
<dbReference type="Gene3D" id="1.10.10.10">
    <property type="entry name" value="Winged helix-like DNA-binding domain superfamily/Winged helix DNA-binding domain"/>
    <property type="match status" value="1"/>
</dbReference>
<dbReference type="InterPro" id="IPR007627">
    <property type="entry name" value="RNA_pol_sigma70_r2"/>
</dbReference>
<dbReference type="Proteomes" id="UP000503540">
    <property type="component" value="Chromosome"/>
</dbReference>
<dbReference type="KEGG" id="nah:F5544_21175"/>
<dbReference type="Gene3D" id="1.10.1740.10">
    <property type="match status" value="1"/>
</dbReference>